<feature type="transmembrane region" description="Helical" evidence="7">
    <location>
        <begin position="12"/>
        <end position="33"/>
    </location>
</feature>
<feature type="transmembrane region" description="Helical" evidence="7">
    <location>
        <begin position="248"/>
        <end position="267"/>
    </location>
</feature>
<keyword evidence="3" id="KW-1003">Cell membrane</keyword>
<keyword evidence="5 7" id="KW-1133">Transmembrane helix</keyword>
<keyword evidence="6 7" id="KW-0472">Membrane</keyword>
<evidence type="ECO:0000256" key="5">
    <source>
        <dbReference type="ARBA" id="ARBA00022989"/>
    </source>
</evidence>
<dbReference type="AlphaFoldDB" id="K6D604"/>
<name>K6D604_SCHAZ</name>
<dbReference type="RefSeq" id="WP_003332659.1">
    <property type="nucleotide sequence ID" value="NZ_AJLR01000128.1"/>
</dbReference>
<evidence type="ECO:0000256" key="6">
    <source>
        <dbReference type="ARBA" id="ARBA00023136"/>
    </source>
</evidence>
<sequence length="309" mass="34018">MKRQQVIADVSLLLVTFIWGSTFVLVQNAVALLEPFTFNGVRFGLAGLFLIAWLFVFKRNILSMMNKKLLLSGVIMGTWLFTAYALQTFGLLHTTSSKAGFITGLSVVLVPLFGFLFLKETPKRFAVFGVGVATIGLYLLTLGDSLALNFGDILVFFCAISFAAHIVVTGKYTPLYSTLLLTIVQIFTVSVLSSISAVLFEDWQRVFDSEVMGNANVFLALIICSIFATALAFLAQTNFQKFTTPTRVALIFAMEPVFAAITGFFWANERLGSKALLGCLLIFIGMILAELPQKVFDGLVKNKRSYEAK</sequence>
<evidence type="ECO:0000256" key="3">
    <source>
        <dbReference type="ARBA" id="ARBA00022475"/>
    </source>
</evidence>
<dbReference type="Pfam" id="PF00892">
    <property type="entry name" value="EamA"/>
    <property type="match status" value="2"/>
</dbReference>
<dbReference type="SUPFAM" id="SSF103481">
    <property type="entry name" value="Multidrug resistance efflux transporter EmrE"/>
    <property type="match status" value="2"/>
</dbReference>
<reference evidence="9 10" key="1">
    <citation type="journal article" date="2012" name="Front. Microbiol.">
        <title>Redundancy and modularity in membrane-associated dissimilatory nitrate reduction in Bacillus.</title>
        <authorList>
            <person name="Heylen K."/>
            <person name="Keltjens J."/>
        </authorList>
    </citation>
    <scope>NUCLEOTIDE SEQUENCE [LARGE SCALE GENOMIC DNA]</scope>
    <source>
        <strain evidence="9 10">LMG 9581</strain>
    </source>
</reference>
<protein>
    <recommendedName>
        <fullName evidence="8">EamA domain-containing protein</fullName>
    </recommendedName>
</protein>
<feature type="transmembrane region" description="Helical" evidence="7">
    <location>
        <begin position="175"/>
        <end position="197"/>
    </location>
</feature>
<dbReference type="PANTHER" id="PTHR42920">
    <property type="entry name" value="OS03G0707200 PROTEIN-RELATED"/>
    <property type="match status" value="1"/>
</dbReference>
<keyword evidence="10" id="KW-1185">Reference proteome</keyword>
<gene>
    <name evidence="9" type="ORF">BAZO_16064</name>
</gene>
<feature type="transmembrane region" description="Helical" evidence="7">
    <location>
        <begin position="39"/>
        <end position="57"/>
    </location>
</feature>
<feature type="transmembrane region" description="Helical" evidence="7">
    <location>
        <begin position="147"/>
        <end position="168"/>
    </location>
</feature>
<evidence type="ECO:0000313" key="10">
    <source>
        <dbReference type="Proteomes" id="UP000006315"/>
    </source>
</evidence>
<feature type="transmembrane region" description="Helical" evidence="7">
    <location>
        <begin position="125"/>
        <end position="141"/>
    </location>
</feature>
<dbReference type="InterPro" id="IPR051258">
    <property type="entry name" value="Diverse_Substrate_Transporter"/>
</dbReference>
<dbReference type="InterPro" id="IPR037185">
    <property type="entry name" value="EmrE-like"/>
</dbReference>
<feature type="transmembrane region" description="Helical" evidence="7">
    <location>
        <begin position="99"/>
        <end position="118"/>
    </location>
</feature>
<evidence type="ECO:0000256" key="4">
    <source>
        <dbReference type="ARBA" id="ARBA00022692"/>
    </source>
</evidence>
<dbReference type="PANTHER" id="PTHR42920:SF5">
    <property type="entry name" value="EAMA DOMAIN-CONTAINING PROTEIN"/>
    <property type="match status" value="1"/>
</dbReference>
<feature type="transmembrane region" description="Helical" evidence="7">
    <location>
        <begin position="217"/>
        <end position="236"/>
    </location>
</feature>
<comment type="caution">
    <text evidence="9">The sequence shown here is derived from an EMBL/GenBank/DDBJ whole genome shotgun (WGS) entry which is preliminary data.</text>
</comment>
<dbReference type="InterPro" id="IPR000620">
    <property type="entry name" value="EamA_dom"/>
</dbReference>
<feature type="domain" description="EamA" evidence="8">
    <location>
        <begin position="8"/>
        <end position="141"/>
    </location>
</feature>
<organism evidence="9 10">
    <name type="scientific">Schinkia azotoformans LMG 9581</name>
    <dbReference type="NCBI Taxonomy" id="1131731"/>
    <lineage>
        <taxon>Bacteria</taxon>
        <taxon>Bacillati</taxon>
        <taxon>Bacillota</taxon>
        <taxon>Bacilli</taxon>
        <taxon>Bacillales</taxon>
        <taxon>Bacillaceae</taxon>
        <taxon>Calidifontibacillus/Schinkia group</taxon>
        <taxon>Schinkia</taxon>
    </lineage>
</organism>
<evidence type="ECO:0000259" key="8">
    <source>
        <dbReference type="Pfam" id="PF00892"/>
    </source>
</evidence>
<evidence type="ECO:0000256" key="1">
    <source>
        <dbReference type="ARBA" id="ARBA00004651"/>
    </source>
</evidence>
<feature type="transmembrane region" description="Helical" evidence="7">
    <location>
        <begin position="273"/>
        <end position="291"/>
    </location>
</feature>
<dbReference type="PATRIC" id="fig|1131731.3.peg.3288"/>
<evidence type="ECO:0000313" key="9">
    <source>
        <dbReference type="EMBL" id="EKN63734.1"/>
    </source>
</evidence>
<feature type="transmembrane region" description="Helical" evidence="7">
    <location>
        <begin position="69"/>
        <end position="87"/>
    </location>
</feature>
<dbReference type="Proteomes" id="UP000006315">
    <property type="component" value="Unassembled WGS sequence"/>
</dbReference>
<dbReference type="EMBL" id="AJLR01000128">
    <property type="protein sequence ID" value="EKN63734.1"/>
    <property type="molecule type" value="Genomic_DNA"/>
</dbReference>
<dbReference type="STRING" id="1131731.BAZO_16064"/>
<accession>K6D604</accession>
<proteinExistence type="inferred from homology"/>
<evidence type="ECO:0000256" key="7">
    <source>
        <dbReference type="SAM" id="Phobius"/>
    </source>
</evidence>
<comment type="similarity">
    <text evidence="2">Belongs to the EamA transporter family.</text>
</comment>
<comment type="subcellular location">
    <subcellularLocation>
        <location evidence="1">Cell membrane</location>
        <topology evidence="1">Multi-pass membrane protein</topology>
    </subcellularLocation>
</comment>
<keyword evidence="4 7" id="KW-0812">Transmembrane</keyword>
<feature type="domain" description="EamA" evidence="8">
    <location>
        <begin position="150"/>
        <end position="288"/>
    </location>
</feature>
<dbReference type="GO" id="GO:0005886">
    <property type="term" value="C:plasma membrane"/>
    <property type="evidence" value="ECO:0007669"/>
    <property type="project" value="UniProtKB-SubCell"/>
</dbReference>
<evidence type="ECO:0000256" key="2">
    <source>
        <dbReference type="ARBA" id="ARBA00007362"/>
    </source>
</evidence>